<evidence type="ECO:0000313" key="2">
    <source>
        <dbReference type="EMBL" id="GMG58502.1"/>
    </source>
</evidence>
<accession>A0A9W7DJS8</accession>
<organism evidence="2 3">
    <name type="scientific">Ambrosiozyma monospora</name>
    <name type="common">Yeast</name>
    <name type="synonym">Endomycopsis monosporus</name>
    <dbReference type="NCBI Taxonomy" id="43982"/>
    <lineage>
        <taxon>Eukaryota</taxon>
        <taxon>Fungi</taxon>
        <taxon>Dikarya</taxon>
        <taxon>Ascomycota</taxon>
        <taxon>Saccharomycotina</taxon>
        <taxon>Pichiomycetes</taxon>
        <taxon>Pichiales</taxon>
        <taxon>Pichiaceae</taxon>
        <taxon>Ambrosiozyma</taxon>
    </lineage>
</organism>
<protein>
    <submittedName>
        <fullName evidence="2">Unnamed protein product</fullName>
    </submittedName>
</protein>
<reference evidence="2" key="1">
    <citation type="submission" date="2023-04" db="EMBL/GenBank/DDBJ databases">
        <title>Ambrosiozyma monospora NBRC 1965.</title>
        <authorList>
            <person name="Ichikawa N."/>
            <person name="Sato H."/>
            <person name="Tonouchi N."/>
        </authorList>
    </citation>
    <scope>NUCLEOTIDE SEQUENCE</scope>
    <source>
        <strain evidence="2">NBRC 1965</strain>
    </source>
</reference>
<dbReference type="EMBL" id="BSXU01008094">
    <property type="protein sequence ID" value="GMG58502.1"/>
    <property type="molecule type" value="Genomic_DNA"/>
</dbReference>
<proteinExistence type="predicted"/>
<comment type="caution">
    <text evidence="2">The sequence shown here is derived from an EMBL/GenBank/DDBJ whole genome shotgun (WGS) entry which is preliminary data.</text>
</comment>
<dbReference type="AlphaFoldDB" id="A0A9W7DJS8"/>
<dbReference type="Proteomes" id="UP001165063">
    <property type="component" value="Unassembled WGS sequence"/>
</dbReference>
<name>A0A9W7DJS8_AMBMO</name>
<gene>
    <name evidence="2" type="ORF">Amon01_000865000</name>
</gene>
<evidence type="ECO:0000313" key="3">
    <source>
        <dbReference type="Proteomes" id="UP001165063"/>
    </source>
</evidence>
<evidence type="ECO:0000256" key="1">
    <source>
        <dbReference type="SAM" id="MobiDB-lite"/>
    </source>
</evidence>
<feature type="region of interest" description="Disordered" evidence="1">
    <location>
        <begin position="186"/>
        <end position="225"/>
    </location>
</feature>
<keyword evidence="3" id="KW-1185">Reference proteome</keyword>
<sequence length="266" mass="29471">MQNSEALSTYHSARVQPAKLQPVRNSHVHRMRIVVCTSHIKHIAHRMAAMAQRSALHRAFWKLQLLPEPVRNPLPVTRWQVQISMDPHNMDRVTNFKDYIEQLMECSIYTNYFTAGAGWCTITTLSNLYTPASRPIPGPIPGPIPIQGADARGRFRLAGSDLWAHCTGAGAGTGPVQIGIQPIKPAPELQSSKNPQIIPKLQIPKTSKSRNPKSSHVSSPMSNVPELLPSTEFSPYDPLISSICMVQGPHDPAPTYTCPTKIYNFN</sequence>